<comment type="caution">
    <text evidence="7">The sequence shown here is derived from an EMBL/GenBank/DDBJ whole genome shotgun (WGS) entry which is preliminary data.</text>
</comment>
<evidence type="ECO:0000256" key="4">
    <source>
        <dbReference type="ARBA" id="ARBA00022989"/>
    </source>
</evidence>
<comment type="subcellular location">
    <subcellularLocation>
        <location evidence="1">Membrane</location>
        <topology evidence="1">Single-pass membrane protein</topology>
    </subcellularLocation>
</comment>
<evidence type="ECO:0000313" key="8">
    <source>
        <dbReference type="Proteomes" id="UP000315689"/>
    </source>
</evidence>
<evidence type="ECO:0000256" key="2">
    <source>
        <dbReference type="ARBA" id="ARBA00022481"/>
    </source>
</evidence>
<dbReference type="PROSITE" id="PS00409">
    <property type="entry name" value="PROKAR_NTER_METHYL"/>
    <property type="match status" value="1"/>
</dbReference>
<keyword evidence="5 6" id="KW-0472">Membrane</keyword>
<dbReference type="Pfam" id="PF07963">
    <property type="entry name" value="N_methyl"/>
    <property type="match status" value="1"/>
</dbReference>
<dbReference type="GO" id="GO:0015628">
    <property type="term" value="P:protein secretion by the type II secretion system"/>
    <property type="evidence" value="ECO:0007669"/>
    <property type="project" value="InterPro"/>
</dbReference>
<name>A0A554LKQ2_9BACT</name>
<evidence type="ECO:0000313" key="7">
    <source>
        <dbReference type="EMBL" id="TSC93438.1"/>
    </source>
</evidence>
<dbReference type="GO" id="GO:0015627">
    <property type="term" value="C:type II protein secretion system complex"/>
    <property type="evidence" value="ECO:0007669"/>
    <property type="project" value="InterPro"/>
</dbReference>
<reference evidence="7 8" key="1">
    <citation type="submission" date="2017-07" db="EMBL/GenBank/DDBJ databases">
        <title>Mechanisms for carbon and nitrogen cycling indicate functional differentiation within the Candidate Phyla Radiation.</title>
        <authorList>
            <person name="Danczak R.E."/>
            <person name="Johnston M.D."/>
            <person name="Kenah C."/>
            <person name="Slattery M."/>
            <person name="Wrighton K.C."/>
            <person name="Wilkins M.J."/>
        </authorList>
    </citation>
    <scope>NUCLEOTIDE SEQUENCE [LARGE SCALE GENOMIC DNA]</scope>
    <source>
        <strain evidence="7">Licking1014_7</strain>
    </source>
</reference>
<organism evidence="7 8">
    <name type="scientific">Candidatus Berkelbacteria bacterium Licking1014_7</name>
    <dbReference type="NCBI Taxonomy" id="2017147"/>
    <lineage>
        <taxon>Bacteria</taxon>
        <taxon>Candidatus Berkelbacteria</taxon>
    </lineage>
</organism>
<keyword evidence="4 6" id="KW-1133">Transmembrane helix</keyword>
<dbReference type="AlphaFoldDB" id="A0A554LKQ2"/>
<dbReference type="InterPro" id="IPR045584">
    <property type="entry name" value="Pilin-like"/>
</dbReference>
<sequence length="168" mass="18242">MRKSNKFLTGFTLIELVIVIAIIGVLSSIAVVMVSGQTKKAKDTKSVSDLKEMQKALNLYYEVNSSYPVTNGALAVKCFINSATVMTVTATNNCVAGRLTWAYLQTVLRPYMPTIPIHASGSNQYNYAGTVNDYKLKTNLLLDTGSESNDGGVSTDYFEVFSSGAQAW</sequence>
<evidence type="ECO:0000256" key="3">
    <source>
        <dbReference type="ARBA" id="ARBA00022692"/>
    </source>
</evidence>
<dbReference type="PANTHER" id="PTHR30093:SF44">
    <property type="entry name" value="TYPE II SECRETION SYSTEM CORE PROTEIN G"/>
    <property type="match status" value="1"/>
</dbReference>
<proteinExistence type="predicted"/>
<dbReference type="NCBIfam" id="TIGR02532">
    <property type="entry name" value="IV_pilin_GFxxxE"/>
    <property type="match status" value="1"/>
</dbReference>
<dbReference type="PANTHER" id="PTHR30093">
    <property type="entry name" value="GENERAL SECRETION PATHWAY PROTEIN G"/>
    <property type="match status" value="1"/>
</dbReference>
<evidence type="ECO:0000256" key="1">
    <source>
        <dbReference type="ARBA" id="ARBA00004167"/>
    </source>
</evidence>
<evidence type="ECO:0000256" key="5">
    <source>
        <dbReference type="ARBA" id="ARBA00023136"/>
    </source>
</evidence>
<keyword evidence="2" id="KW-0488">Methylation</keyword>
<protein>
    <submittedName>
        <fullName evidence="7">Putative General secretion pathway protein GspG</fullName>
    </submittedName>
</protein>
<dbReference type="InterPro" id="IPR000983">
    <property type="entry name" value="Bac_GSPG_pilin"/>
</dbReference>
<dbReference type="EMBL" id="VMGK01000002">
    <property type="protein sequence ID" value="TSC93438.1"/>
    <property type="molecule type" value="Genomic_DNA"/>
</dbReference>
<dbReference type="PRINTS" id="PR00813">
    <property type="entry name" value="BCTERIALGSPG"/>
</dbReference>
<accession>A0A554LKQ2</accession>
<evidence type="ECO:0000256" key="6">
    <source>
        <dbReference type="SAM" id="Phobius"/>
    </source>
</evidence>
<dbReference type="Gene3D" id="3.30.700.10">
    <property type="entry name" value="Glycoprotein, Type 4 Pilin"/>
    <property type="match status" value="1"/>
</dbReference>
<dbReference type="Proteomes" id="UP000315689">
    <property type="component" value="Unassembled WGS sequence"/>
</dbReference>
<keyword evidence="3 6" id="KW-0812">Transmembrane</keyword>
<dbReference type="GO" id="GO:0016020">
    <property type="term" value="C:membrane"/>
    <property type="evidence" value="ECO:0007669"/>
    <property type="project" value="UniProtKB-SubCell"/>
</dbReference>
<gene>
    <name evidence="7" type="ORF">CEN89_113</name>
</gene>
<dbReference type="InterPro" id="IPR012902">
    <property type="entry name" value="N_methyl_site"/>
</dbReference>
<feature type="transmembrane region" description="Helical" evidence="6">
    <location>
        <begin position="12"/>
        <end position="34"/>
    </location>
</feature>
<dbReference type="SUPFAM" id="SSF54523">
    <property type="entry name" value="Pili subunits"/>
    <property type="match status" value="1"/>
</dbReference>